<reference evidence="3" key="3">
    <citation type="submission" date="2020-05" db="UniProtKB">
        <authorList>
            <consortium name="EnsemblMetazoa"/>
        </authorList>
    </citation>
    <scope>IDENTIFICATION</scope>
    <source>
        <strain evidence="3">USDA</strain>
    </source>
</reference>
<evidence type="ECO:0000313" key="2">
    <source>
        <dbReference type="EMBL" id="EEB17169.1"/>
    </source>
</evidence>
<dbReference type="EMBL" id="DS235797">
    <property type="protein sequence ID" value="EEB17169.1"/>
    <property type="molecule type" value="Genomic_DNA"/>
</dbReference>
<feature type="compositionally biased region" description="Basic and acidic residues" evidence="1">
    <location>
        <begin position="120"/>
        <end position="136"/>
    </location>
</feature>
<evidence type="ECO:0000313" key="3">
    <source>
        <dbReference type="EnsemblMetazoa" id="PHUM456150-PA"/>
    </source>
</evidence>
<dbReference type="RefSeq" id="XP_002429907.1">
    <property type="nucleotide sequence ID" value="XM_002429862.1"/>
</dbReference>
<dbReference type="EnsemblMetazoa" id="PHUM456150-RA">
    <property type="protein sequence ID" value="PHUM456150-PA"/>
    <property type="gene ID" value="PHUM456150"/>
</dbReference>
<dbReference type="KEGG" id="phu:Phum_PHUM456150"/>
<dbReference type="Proteomes" id="UP000009046">
    <property type="component" value="Unassembled WGS sequence"/>
</dbReference>
<evidence type="ECO:0000256" key="1">
    <source>
        <dbReference type="SAM" id="MobiDB-lite"/>
    </source>
</evidence>
<evidence type="ECO:0000313" key="4">
    <source>
        <dbReference type="Proteomes" id="UP000009046"/>
    </source>
</evidence>
<protein>
    <submittedName>
        <fullName evidence="2 3">Uncharacterized protein</fullName>
    </submittedName>
</protein>
<dbReference type="GeneID" id="8230561"/>
<accession>E0VUW3</accession>
<dbReference type="InParanoid" id="E0VUW3"/>
<feature type="region of interest" description="Disordered" evidence="1">
    <location>
        <begin position="113"/>
        <end position="136"/>
    </location>
</feature>
<keyword evidence="4" id="KW-1185">Reference proteome</keyword>
<name>E0VUW3_PEDHC</name>
<gene>
    <name evidence="3" type="primary">8230561</name>
    <name evidence="2" type="ORF">Phum_PHUM456150</name>
</gene>
<reference evidence="2" key="1">
    <citation type="submission" date="2007-04" db="EMBL/GenBank/DDBJ databases">
        <title>Annotation of Pediculus humanus corporis strain USDA.</title>
        <authorList>
            <person name="Kirkness E."/>
            <person name="Hannick L."/>
            <person name="Hass B."/>
            <person name="Bruggner R."/>
            <person name="Lawson D."/>
            <person name="Bidwell S."/>
            <person name="Joardar V."/>
            <person name="Caler E."/>
            <person name="Walenz B."/>
            <person name="Inman J."/>
            <person name="Schobel S."/>
            <person name="Galinsky K."/>
            <person name="Amedeo P."/>
            <person name="Strausberg R."/>
        </authorList>
    </citation>
    <scope>NUCLEOTIDE SEQUENCE</scope>
    <source>
        <strain evidence="2">USDA</strain>
    </source>
</reference>
<proteinExistence type="predicted"/>
<sequence>MYNNSNIYSMFYEISYVISTIESKQINIEVDLWKLQKRIKNLRKSINSAKDLRNDYRIMTRSKTEPKRNNFNSKTKKLKGNKVKYKKSLNSTSNSSKYFDKNDGKLKEHFLNKKPTFNSKESEKHKKHKGGDYKKNYYDYKNRRKKDTKSKQIKMEETPYCESMLSNFDRKSFLSKKTNPSRNSYDFHLVNDELLQRYLRDIIKYKRKNFIQQKNENFNKNQNDNMIKSKCKTCQYVGNSFKNKKRNSRKCDSTFSDYNEPLKKKYLKK</sequence>
<organism>
    <name type="scientific">Pediculus humanus subsp. corporis</name>
    <name type="common">Body louse</name>
    <dbReference type="NCBI Taxonomy" id="121224"/>
    <lineage>
        <taxon>Eukaryota</taxon>
        <taxon>Metazoa</taxon>
        <taxon>Ecdysozoa</taxon>
        <taxon>Arthropoda</taxon>
        <taxon>Hexapoda</taxon>
        <taxon>Insecta</taxon>
        <taxon>Pterygota</taxon>
        <taxon>Neoptera</taxon>
        <taxon>Paraneoptera</taxon>
        <taxon>Psocodea</taxon>
        <taxon>Troctomorpha</taxon>
        <taxon>Phthiraptera</taxon>
        <taxon>Anoplura</taxon>
        <taxon>Pediculidae</taxon>
        <taxon>Pediculus</taxon>
    </lineage>
</organism>
<dbReference type="EMBL" id="AAZO01005552">
    <property type="status" value="NOT_ANNOTATED_CDS"/>
    <property type="molecule type" value="Genomic_DNA"/>
</dbReference>
<dbReference type="HOGENOM" id="CLU_1035498_0_0_1"/>
<dbReference type="AlphaFoldDB" id="E0VUW3"/>
<reference evidence="2" key="2">
    <citation type="submission" date="2007-04" db="EMBL/GenBank/DDBJ databases">
        <title>The genome of the human body louse.</title>
        <authorList>
            <consortium name="The Human Body Louse Genome Consortium"/>
            <person name="Kirkness E."/>
            <person name="Walenz B."/>
            <person name="Hass B."/>
            <person name="Bruggner R."/>
            <person name="Strausberg R."/>
        </authorList>
    </citation>
    <scope>NUCLEOTIDE SEQUENCE</scope>
    <source>
        <strain evidence="2">USDA</strain>
    </source>
</reference>
<dbReference type="CTD" id="8230561"/>
<dbReference type="VEuPathDB" id="VectorBase:PHUM456150"/>